<dbReference type="STRING" id="743788.S8EF40"/>
<dbReference type="GO" id="GO:0005634">
    <property type="term" value="C:nucleus"/>
    <property type="evidence" value="ECO:0007669"/>
    <property type="project" value="UniProtKB-UniRule"/>
</dbReference>
<protein>
    <recommendedName>
        <fullName evidence="3">HMG box domain-containing protein</fullName>
    </recommendedName>
</protein>
<dbReference type="EMBL" id="KE504129">
    <property type="protein sequence ID" value="EPT03637.1"/>
    <property type="molecule type" value="Genomic_DNA"/>
</dbReference>
<feature type="region of interest" description="Disordered" evidence="2">
    <location>
        <begin position="206"/>
        <end position="337"/>
    </location>
</feature>
<dbReference type="PROSITE" id="PS50118">
    <property type="entry name" value="HMG_BOX_2"/>
    <property type="match status" value="1"/>
</dbReference>
<feature type="region of interest" description="Disordered" evidence="2">
    <location>
        <begin position="70"/>
        <end position="89"/>
    </location>
</feature>
<feature type="region of interest" description="Disordered" evidence="2">
    <location>
        <begin position="125"/>
        <end position="151"/>
    </location>
</feature>
<keyword evidence="1" id="KW-0539">Nucleus</keyword>
<dbReference type="SUPFAM" id="SSF47095">
    <property type="entry name" value="HMG-box"/>
    <property type="match status" value="1"/>
</dbReference>
<evidence type="ECO:0000256" key="2">
    <source>
        <dbReference type="SAM" id="MobiDB-lite"/>
    </source>
</evidence>
<feature type="domain" description="HMG box" evidence="3">
    <location>
        <begin position="148"/>
        <end position="215"/>
    </location>
</feature>
<dbReference type="InterPro" id="IPR036910">
    <property type="entry name" value="HMG_box_dom_sf"/>
</dbReference>
<dbReference type="InParanoid" id="S8EF40"/>
<feature type="compositionally biased region" description="Pro residues" evidence="2">
    <location>
        <begin position="302"/>
        <end position="337"/>
    </location>
</feature>
<organism evidence="4 5">
    <name type="scientific">Fomitopsis schrenkii</name>
    <name type="common">Brown rot fungus</name>
    <dbReference type="NCBI Taxonomy" id="2126942"/>
    <lineage>
        <taxon>Eukaryota</taxon>
        <taxon>Fungi</taxon>
        <taxon>Dikarya</taxon>
        <taxon>Basidiomycota</taxon>
        <taxon>Agaricomycotina</taxon>
        <taxon>Agaricomycetes</taxon>
        <taxon>Polyporales</taxon>
        <taxon>Fomitopsis</taxon>
    </lineage>
</organism>
<dbReference type="HOGENOM" id="CLU_585309_0_0_1"/>
<keyword evidence="1" id="KW-0238">DNA-binding</keyword>
<dbReference type="InterPro" id="IPR009071">
    <property type="entry name" value="HMG_box_dom"/>
</dbReference>
<dbReference type="SMART" id="SM00398">
    <property type="entry name" value="HMG"/>
    <property type="match status" value="1"/>
</dbReference>
<evidence type="ECO:0000256" key="1">
    <source>
        <dbReference type="PROSITE-ProRule" id="PRU00267"/>
    </source>
</evidence>
<gene>
    <name evidence="4" type="ORF">FOMPIDRAFT_86909</name>
</gene>
<evidence type="ECO:0000313" key="5">
    <source>
        <dbReference type="Proteomes" id="UP000015241"/>
    </source>
</evidence>
<evidence type="ECO:0000259" key="3">
    <source>
        <dbReference type="PROSITE" id="PS50118"/>
    </source>
</evidence>
<evidence type="ECO:0000313" key="4">
    <source>
        <dbReference type="EMBL" id="EPT03637.1"/>
    </source>
</evidence>
<dbReference type="GO" id="GO:0003677">
    <property type="term" value="F:DNA binding"/>
    <property type="evidence" value="ECO:0007669"/>
    <property type="project" value="UniProtKB-UniRule"/>
</dbReference>
<name>S8EF40_FOMSC</name>
<proteinExistence type="predicted"/>
<keyword evidence="5" id="KW-1185">Reference proteome</keyword>
<dbReference type="AlphaFoldDB" id="S8EF40"/>
<feature type="DNA-binding region" description="HMG box" evidence="1">
    <location>
        <begin position="148"/>
        <end position="215"/>
    </location>
</feature>
<dbReference type="Proteomes" id="UP000015241">
    <property type="component" value="Unassembled WGS sequence"/>
</dbReference>
<sequence>MVAKLIVVHEGDSSYPTPLESQYFFPAPTVNYSTAEFMATLDNASTSNAGDSTPYTYAEHTSSAYDEYVPAQPFKPQAPPSPPTRHSYLGPEALASLSKIGITAAQWELILSDAEQFARETIQYGGLPPTRTSTRTRRAEATNRRKGPRRPLNCYLTFRKGVHESGHFPQAAKSRQKDLSSALGMVWNALPDRRLFKQAADVLKEEHERDNPGYMYQPERKAGKKQSKRRREETDDVEEAKENKRPRSEPIAPSTAGPSRRSRKGKEKALSIEPEHELEVATPLAPHSPPSPVSRSPASSPSHPPMIVPPSLPPPPMIVPSSLPQPPTITPPSLPPPPTVAPVPTVAPALNSVPHSYPPTRYRAYSTVLWLPEADSEDANWLLNAFTAWYRSCPVPLSETLQPLPVLTENPSAPHMEPSEPTPQLSAEAIALAPPSSVQAFDQFELGPTDWDNPGPFPEPSIVEWID</sequence>
<accession>S8EF40</accession>
<reference evidence="4 5" key="1">
    <citation type="journal article" date="2012" name="Science">
        <title>The Paleozoic origin of enzymatic lignin decomposition reconstructed from 31 fungal genomes.</title>
        <authorList>
            <person name="Floudas D."/>
            <person name="Binder M."/>
            <person name="Riley R."/>
            <person name="Barry K."/>
            <person name="Blanchette R.A."/>
            <person name="Henrissat B."/>
            <person name="Martinez A.T."/>
            <person name="Otillar R."/>
            <person name="Spatafora J.W."/>
            <person name="Yadav J.S."/>
            <person name="Aerts A."/>
            <person name="Benoit I."/>
            <person name="Boyd A."/>
            <person name="Carlson A."/>
            <person name="Copeland A."/>
            <person name="Coutinho P.M."/>
            <person name="de Vries R.P."/>
            <person name="Ferreira P."/>
            <person name="Findley K."/>
            <person name="Foster B."/>
            <person name="Gaskell J."/>
            <person name="Glotzer D."/>
            <person name="Gorecki P."/>
            <person name="Heitman J."/>
            <person name="Hesse C."/>
            <person name="Hori C."/>
            <person name="Igarashi K."/>
            <person name="Jurgens J.A."/>
            <person name="Kallen N."/>
            <person name="Kersten P."/>
            <person name="Kohler A."/>
            <person name="Kuees U."/>
            <person name="Kumar T.K.A."/>
            <person name="Kuo A."/>
            <person name="LaButti K."/>
            <person name="Larrondo L.F."/>
            <person name="Lindquist E."/>
            <person name="Ling A."/>
            <person name="Lombard V."/>
            <person name="Lucas S."/>
            <person name="Lundell T."/>
            <person name="Martin R."/>
            <person name="McLaughlin D.J."/>
            <person name="Morgenstern I."/>
            <person name="Morin E."/>
            <person name="Murat C."/>
            <person name="Nagy L.G."/>
            <person name="Nolan M."/>
            <person name="Ohm R.A."/>
            <person name="Patyshakuliyeva A."/>
            <person name="Rokas A."/>
            <person name="Ruiz-Duenas F.J."/>
            <person name="Sabat G."/>
            <person name="Salamov A."/>
            <person name="Samejima M."/>
            <person name="Schmutz J."/>
            <person name="Slot J.C."/>
            <person name="St John F."/>
            <person name="Stenlid J."/>
            <person name="Sun H."/>
            <person name="Sun S."/>
            <person name="Syed K."/>
            <person name="Tsang A."/>
            <person name="Wiebenga A."/>
            <person name="Young D."/>
            <person name="Pisabarro A."/>
            <person name="Eastwood D.C."/>
            <person name="Martin F."/>
            <person name="Cullen D."/>
            <person name="Grigoriev I.V."/>
            <person name="Hibbett D.S."/>
        </authorList>
    </citation>
    <scope>NUCLEOTIDE SEQUENCE</scope>
    <source>
        <strain evidence="5">FP-58527</strain>
    </source>
</reference>
<feature type="compositionally biased region" description="Basic and acidic residues" evidence="2">
    <location>
        <begin position="267"/>
        <end position="279"/>
    </location>
</feature>
<dbReference type="OrthoDB" id="6247875at2759"/>
<dbReference type="Gene3D" id="1.10.30.10">
    <property type="entry name" value="High mobility group box domain"/>
    <property type="match status" value="1"/>
</dbReference>